<accession>A0A918JD16</accession>
<reference evidence="2" key="2">
    <citation type="submission" date="2020-09" db="EMBL/GenBank/DDBJ databases">
        <authorList>
            <person name="Sun Q."/>
            <person name="Ohkuma M."/>
        </authorList>
    </citation>
    <scope>NUCLEOTIDE SEQUENCE</scope>
    <source>
        <strain evidence="2">JCM 4490</strain>
    </source>
</reference>
<keyword evidence="3" id="KW-1185">Reference proteome</keyword>
<feature type="region of interest" description="Disordered" evidence="1">
    <location>
        <begin position="1"/>
        <end position="170"/>
    </location>
</feature>
<feature type="compositionally biased region" description="Basic and acidic residues" evidence="1">
    <location>
        <begin position="8"/>
        <end position="17"/>
    </location>
</feature>
<sequence>MADQAVGHADDEGRADTDEGPAGGGGAQPRQQEQGRGTVRDRRRRRMAGREVAHPRRHHGGSRPGGPLLQRYDDRRDQSHRHGGGEGRQPPPAPAAGPAPPGGVRERRGEHGDGDLDVAEVGQGLGEPVRVHEGAAEPGVQPQQRAVDDDLPGDQGEEDGRDTEEQQAAD</sequence>
<gene>
    <name evidence="2" type="ORF">GCM10010503_60630</name>
</gene>
<protein>
    <submittedName>
        <fullName evidence="2">Uncharacterized protein</fullName>
    </submittedName>
</protein>
<name>A0A918JD16_9ACTN</name>
<reference evidence="2" key="1">
    <citation type="journal article" date="2014" name="Int. J. Syst. Evol. Microbiol.">
        <title>Complete genome sequence of Corynebacterium casei LMG S-19264T (=DSM 44701T), isolated from a smear-ripened cheese.</title>
        <authorList>
            <consortium name="US DOE Joint Genome Institute (JGI-PGF)"/>
            <person name="Walter F."/>
            <person name="Albersmeier A."/>
            <person name="Kalinowski J."/>
            <person name="Ruckert C."/>
        </authorList>
    </citation>
    <scope>NUCLEOTIDE SEQUENCE</scope>
    <source>
        <strain evidence="2">JCM 4490</strain>
    </source>
</reference>
<proteinExistence type="predicted"/>
<dbReference type="AlphaFoldDB" id="A0A918JD16"/>
<evidence type="ECO:0000313" key="3">
    <source>
        <dbReference type="Proteomes" id="UP000620224"/>
    </source>
</evidence>
<comment type="caution">
    <text evidence="2">The sequence shown here is derived from an EMBL/GenBank/DDBJ whole genome shotgun (WGS) entry which is preliminary data.</text>
</comment>
<organism evidence="2 3">
    <name type="scientific">Streptomyces lucensis JCM 4490</name>
    <dbReference type="NCBI Taxonomy" id="1306176"/>
    <lineage>
        <taxon>Bacteria</taxon>
        <taxon>Bacillati</taxon>
        <taxon>Actinomycetota</taxon>
        <taxon>Actinomycetes</taxon>
        <taxon>Kitasatosporales</taxon>
        <taxon>Streptomycetaceae</taxon>
        <taxon>Streptomyces</taxon>
    </lineage>
</organism>
<dbReference type="EMBL" id="BMUE01000018">
    <property type="protein sequence ID" value="GGW74926.1"/>
    <property type="molecule type" value="Genomic_DNA"/>
</dbReference>
<feature type="compositionally biased region" description="Acidic residues" evidence="1">
    <location>
        <begin position="149"/>
        <end position="170"/>
    </location>
</feature>
<feature type="compositionally biased region" description="Basic and acidic residues" evidence="1">
    <location>
        <begin position="104"/>
        <end position="114"/>
    </location>
</feature>
<evidence type="ECO:0000256" key="1">
    <source>
        <dbReference type="SAM" id="MobiDB-lite"/>
    </source>
</evidence>
<feature type="compositionally biased region" description="Low complexity" evidence="1">
    <location>
        <begin position="28"/>
        <end position="37"/>
    </location>
</feature>
<feature type="compositionally biased region" description="Pro residues" evidence="1">
    <location>
        <begin position="89"/>
        <end position="101"/>
    </location>
</feature>
<evidence type="ECO:0000313" key="2">
    <source>
        <dbReference type="EMBL" id="GGW74926.1"/>
    </source>
</evidence>
<dbReference type="Proteomes" id="UP000620224">
    <property type="component" value="Unassembled WGS sequence"/>
</dbReference>